<dbReference type="InterPro" id="IPR011992">
    <property type="entry name" value="EF-hand-dom_pair"/>
</dbReference>
<evidence type="ECO:0000256" key="10">
    <source>
        <dbReference type="ARBA" id="ARBA00022805"/>
    </source>
</evidence>
<dbReference type="GO" id="GO:0016787">
    <property type="term" value="F:hydrolase activity"/>
    <property type="evidence" value="ECO:0007669"/>
    <property type="project" value="UniProtKB-KW"/>
</dbReference>
<keyword evidence="16" id="KW-0472">Membrane</keyword>
<dbReference type="GO" id="GO:0009707">
    <property type="term" value="C:chloroplast outer membrane"/>
    <property type="evidence" value="ECO:0007669"/>
    <property type="project" value="UniProtKB-SubCell"/>
</dbReference>
<dbReference type="PROSITE" id="PS00018">
    <property type="entry name" value="EF_HAND_1"/>
    <property type="match status" value="1"/>
</dbReference>
<dbReference type="SUPFAM" id="SSF47473">
    <property type="entry name" value="EF-hand"/>
    <property type="match status" value="1"/>
</dbReference>
<evidence type="ECO:0000313" key="23">
    <source>
        <dbReference type="Proteomes" id="UP001152797"/>
    </source>
</evidence>
<evidence type="ECO:0000256" key="17">
    <source>
        <dbReference type="ARBA" id="ARBA00024013"/>
    </source>
</evidence>
<dbReference type="GO" id="GO:0015031">
    <property type="term" value="P:protein transport"/>
    <property type="evidence" value="ECO:0007669"/>
    <property type="project" value="UniProtKB-KW"/>
</dbReference>
<evidence type="ECO:0000256" key="19">
    <source>
        <dbReference type="SAM" id="MobiDB-lite"/>
    </source>
</evidence>
<evidence type="ECO:0000256" key="2">
    <source>
        <dbReference type="ARBA" id="ARBA00004167"/>
    </source>
</evidence>
<dbReference type="EMBL" id="CAMXCT030002592">
    <property type="protein sequence ID" value="CAL4786504.1"/>
    <property type="molecule type" value="Genomic_DNA"/>
</dbReference>
<evidence type="ECO:0000256" key="4">
    <source>
        <dbReference type="ARBA" id="ARBA00022528"/>
    </source>
</evidence>
<evidence type="ECO:0000313" key="21">
    <source>
        <dbReference type="EMBL" id="CAI3999192.1"/>
    </source>
</evidence>
<protein>
    <submittedName>
        <fullName evidence="22">Copia protein</fullName>
    </submittedName>
</protein>
<dbReference type="Proteomes" id="UP001152797">
    <property type="component" value="Unassembled WGS sequence"/>
</dbReference>
<feature type="non-terminal residue" evidence="21">
    <location>
        <position position="511"/>
    </location>
</feature>
<sequence length="511" mass="56450">EQQALELERAEAAAEQAKRKESKEKGPAEKEKEKECPWVLPPAGKLTVMMFGMTGAGKSALGNLIAGQNIFDSGDDTASVTNLDSIMRYEADNGSLVVLDTIGLGDTEIDQNKVVASIRDVALSAPNGVDCLLYVMRNARITDDAIARLIYVTEYLWGDESMLNLYIVVTYASKYANNRQEADDWIKRQVEINWRFKHIYSIVGCNPHRFIFVDNPDLESVEPRVDERRRNSRDSLYKLFCNHPRDAVPPFTQAMMKQVAELTKNERVELEKKEKELRGLEAAKGKRTSVTGVVPAELKKSGSGEHTTVSHNLRQAKEDYKKAQIAMQARLKEVKSNKDFQEAAQQHAEAATDRFLTDFKGETEKAKAATRMLSSLSQRLNFNSQAAAKAAAKPGKAAAKAKAAAAPSAAATEEQLKAILNEVRKANTETPAALFRSLGGWTGAGAISPMIFTSFMLKHAPDITRQQIGALWWRADTNNDGQVDLNEFKDFFAKYVEASGTGRVGGSIIKQ</sequence>
<evidence type="ECO:0000256" key="6">
    <source>
        <dbReference type="ARBA" id="ARBA00022692"/>
    </source>
</evidence>
<dbReference type="OrthoDB" id="8954335at2759"/>
<evidence type="ECO:0000256" key="14">
    <source>
        <dbReference type="ARBA" id="ARBA00022989"/>
    </source>
</evidence>
<evidence type="ECO:0000256" key="3">
    <source>
        <dbReference type="ARBA" id="ARBA00022448"/>
    </source>
</evidence>
<dbReference type="InterPro" id="IPR018247">
    <property type="entry name" value="EF_Hand_1_Ca_BS"/>
</dbReference>
<dbReference type="Gene3D" id="3.40.50.300">
    <property type="entry name" value="P-loop containing nucleotide triphosphate hydrolases"/>
    <property type="match status" value="1"/>
</dbReference>
<evidence type="ECO:0000256" key="7">
    <source>
        <dbReference type="ARBA" id="ARBA00022723"/>
    </source>
</evidence>
<keyword evidence="13" id="KW-0653">Protein transport</keyword>
<evidence type="ECO:0000259" key="20">
    <source>
        <dbReference type="PROSITE" id="PS50222"/>
    </source>
</evidence>
<proteinExistence type="predicted"/>
<keyword evidence="10" id="KW-1002">Plastid outer membrane</keyword>
<dbReference type="AlphaFoldDB" id="A0A9P1CY40"/>
<evidence type="ECO:0000313" key="22">
    <source>
        <dbReference type="EMBL" id="CAL4786504.1"/>
    </source>
</evidence>
<comment type="cofactor">
    <cofactor evidence="1">
        <name>Mg(2+)</name>
        <dbReference type="ChEBI" id="CHEBI:18420"/>
    </cofactor>
</comment>
<keyword evidence="5" id="KW-0934">Plastid</keyword>
<evidence type="ECO:0000256" key="15">
    <source>
        <dbReference type="ARBA" id="ARBA00023134"/>
    </source>
</evidence>
<keyword evidence="7" id="KW-0479">Metal-binding</keyword>
<dbReference type="EMBL" id="CAMXCT010002592">
    <property type="protein sequence ID" value="CAI3999192.1"/>
    <property type="molecule type" value="Genomic_DNA"/>
</dbReference>
<dbReference type="InterPro" id="IPR045058">
    <property type="entry name" value="GIMA/IAN/Toc"/>
</dbReference>
<dbReference type="InterPro" id="IPR006703">
    <property type="entry name" value="G_AIG1"/>
</dbReference>
<keyword evidence="9" id="KW-0378">Hydrolase</keyword>
<dbReference type="InterPro" id="IPR027417">
    <property type="entry name" value="P-loop_NTPase"/>
</dbReference>
<dbReference type="GO" id="GO:0005525">
    <property type="term" value="F:GTP binding"/>
    <property type="evidence" value="ECO:0007669"/>
    <property type="project" value="UniProtKB-KW"/>
</dbReference>
<evidence type="ECO:0000256" key="9">
    <source>
        <dbReference type="ARBA" id="ARBA00022801"/>
    </source>
</evidence>
<organism evidence="21">
    <name type="scientific">Cladocopium goreaui</name>
    <dbReference type="NCBI Taxonomy" id="2562237"/>
    <lineage>
        <taxon>Eukaryota</taxon>
        <taxon>Sar</taxon>
        <taxon>Alveolata</taxon>
        <taxon>Dinophyceae</taxon>
        <taxon>Suessiales</taxon>
        <taxon>Symbiodiniaceae</taxon>
        <taxon>Cladocopium</taxon>
    </lineage>
</organism>
<keyword evidence="15" id="KW-0342">GTP-binding</keyword>
<feature type="domain" description="EF-hand" evidence="20">
    <location>
        <begin position="463"/>
        <end position="498"/>
    </location>
</feature>
<dbReference type="SUPFAM" id="SSF52540">
    <property type="entry name" value="P-loop containing nucleoside triphosphate hydrolases"/>
    <property type="match status" value="1"/>
</dbReference>
<keyword evidence="8" id="KW-0547">Nucleotide-binding</keyword>
<comment type="caution">
    <text evidence="21">The sequence shown here is derived from an EMBL/GenBank/DDBJ whole genome shotgun (WGS) entry which is preliminary data.</text>
</comment>
<evidence type="ECO:0000256" key="8">
    <source>
        <dbReference type="ARBA" id="ARBA00022741"/>
    </source>
</evidence>
<name>A0A9P1CY40_9DINO</name>
<evidence type="ECO:0000256" key="13">
    <source>
        <dbReference type="ARBA" id="ARBA00022927"/>
    </source>
</evidence>
<dbReference type="PANTHER" id="PTHR10903:SF135">
    <property type="entry name" value="TRANSLOCASE OF CHLOROPLAST 120, CHLOROPLASTIC-RELATED"/>
    <property type="match status" value="1"/>
</dbReference>
<dbReference type="GO" id="GO:0005509">
    <property type="term" value="F:calcium ion binding"/>
    <property type="evidence" value="ECO:0007669"/>
    <property type="project" value="InterPro"/>
</dbReference>
<feature type="region of interest" description="Disordered" evidence="19">
    <location>
        <begin position="1"/>
        <end position="35"/>
    </location>
</feature>
<keyword evidence="18" id="KW-0175">Coiled coil</keyword>
<keyword evidence="12" id="KW-0460">Magnesium</keyword>
<keyword evidence="3" id="KW-0813">Transport</keyword>
<dbReference type="Gene3D" id="1.10.238.10">
    <property type="entry name" value="EF-hand"/>
    <property type="match status" value="1"/>
</dbReference>
<comment type="subcellular location">
    <subcellularLocation>
        <location evidence="2">Membrane</location>
        <topology evidence="2">Single-pass membrane protein</topology>
    </subcellularLocation>
    <subcellularLocation>
        <location evidence="17">Plastid</location>
        <location evidence="17">Chloroplast outer membrane</location>
    </subcellularLocation>
</comment>
<evidence type="ECO:0000256" key="16">
    <source>
        <dbReference type="ARBA" id="ARBA00023136"/>
    </source>
</evidence>
<dbReference type="InterPro" id="IPR002048">
    <property type="entry name" value="EF_hand_dom"/>
</dbReference>
<feature type="coiled-coil region" evidence="18">
    <location>
        <begin position="256"/>
        <end position="283"/>
    </location>
</feature>
<keyword evidence="11" id="KW-0106">Calcium</keyword>
<evidence type="ECO:0000256" key="5">
    <source>
        <dbReference type="ARBA" id="ARBA00022640"/>
    </source>
</evidence>
<accession>A0A9P1CY40</accession>
<keyword evidence="6" id="KW-0812">Transmembrane</keyword>
<evidence type="ECO:0000256" key="18">
    <source>
        <dbReference type="SAM" id="Coils"/>
    </source>
</evidence>
<dbReference type="EMBL" id="CAMXCT020002592">
    <property type="protein sequence ID" value="CAL1152567.1"/>
    <property type="molecule type" value="Genomic_DNA"/>
</dbReference>
<dbReference type="PANTHER" id="PTHR10903">
    <property type="entry name" value="GTPASE, IMAP FAMILY MEMBER-RELATED"/>
    <property type="match status" value="1"/>
</dbReference>
<reference evidence="21" key="1">
    <citation type="submission" date="2022-10" db="EMBL/GenBank/DDBJ databases">
        <authorList>
            <person name="Chen Y."/>
            <person name="Dougan E. K."/>
            <person name="Chan C."/>
            <person name="Rhodes N."/>
            <person name="Thang M."/>
        </authorList>
    </citation>
    <scope>NUCLEOTIDE SEQUENCE</scope>
</reference>
<evidence type="ECO:0000256" key="11">
    <source>
        <dbReference type="ARBA" id="ARBA00022837"/>
    </source>
</evidence>
<evidence type="ECO:0000256" key="12">
    <source>
        <dbReference type="ARBA" id="ARBA00022842"/>
    </source>
</evidence>
<keyword evidence="14" id="KW-1133">Transmembrane helix</keyword>
<keyword evidence="23" id="KW-1185">Reference proteome</keyword>
<reference evidence="22 23" key="2">
    <citation type="submission" date="2024-05" db="EMBL/GenBank/DDBJ databases">
        <authorList>
            <person name="Chen Y."/>
            <person name="Shah S."/>
            <person name="Dougan E. K."/>
            <person name="Thang M."/>
            <person name="Chan C."/>
        </authorList>
    </citation>
    <scope>NUCLEOTIDE SEQUENCE [LARGE SCALE GENOMIC DNA]</scope>
</reference>
<keyword evidence="4" id="KW-0150">Chloroplast</keyword>
<gene>
    <name evidence="21" type="ORF">C1SCF055_LOCUS25423</name>
</gene>
<evidence type="ECO:0000256" key="1">
    <source>
        <dbReference type="ARBA" id="ARBA00001946"/>
    </source>
</evidence>
<dbReference type="Pfam" id="PF04548">
    <property type="entry name" value="AIG1"/>
    <property type="match status" value="1"/>
</dbReference>
<dbReference type="PROSITE" id="PS50222">
    <property type="entry name" value="EF_HAND_2"/>
    <property type="match status" value="1"/>
</dbReference>